<organism evidence="4">
    <name type="scientific">Anthurium amnicola</name>
    <dbReference type="NCBI Taxonomy" id="1678845"/>
    <lineage>
        <taxon>Eukaryota</taxon>
        <taxon>Viridiplantae</taxon>
        <taxon>Streptophyta</taxon>
        <taxon>Embryophyta</taxon>
        <taxon>Tracheophyta</taxon>
        <taxon>Spermatophyta</taxon>
        <taxon>Magnoliopsida</taxon>
        <taxon>Liliopsida</taxon>
        <taxon>Araceae</taxon>
        <taxon>Pothoideae</taxon>
        <taxon>Potheae</taxon>
        <taxon>Anthurium</taxon>
    </lineage>
</organism>
<dbReference type="Pfam" id="PF00168">
    <property type="entry name" value="C2"/>
    <property type="match status" value="1"/>
</dbReference>
<dbReference type="AlphaFoldDB" id="A0A1D1YPF1"/>
<feature type="domain" description="C2" evidence="3">
    <location>
        <begin position="1"/>
        <end position="101"/>
    </location>
</feature>
<dbReference type="CDD" id="cd00030">
    <property type="entry name" value="C2"/>
    <property type="match status" value="1"/>
</dbReference>
<proteinExistence type="predicted"/>
<dbReference type="EMBL" id="GDJX01011437">
    <property type="protein sequence ID" value="JAT56499.1"/>
    <property type="molecule type" value="Transcribed_RNA"/>
</dbReference>
<sequence length="122" mass="14138">MGQLEVYVVEGKNIKDTDIAGQADPYVELWFEQNKKKRTEARNNTLTPVWDTRFRFPVNPASDKILHLRLSDDDVGADEVIGKVDLDISNIYKDLYEEKWVHLPAKNQTSDGEIRLVLEYFP</sequence>
<evidence type="ECO:0000313" key="4">
    <source>
        <dbReference type="EMBL" id="JAT56499.1"/>
    </source>
</evidence>
<accession>A0A1D1YPF1</accession>
<dbReference type="GO" id="GO:0016020">
    <property type="term" value="C:membrane"/>
    <property type="evidence" value="ECO:0007669"/>
    <property type="project" value="TreeGrafter"/>
</dbReference>
<dbReference type="SMART" id="SM00239">
    <property type="entry name" value="C2"/>
    <property type="match status" value="1"/>
</dbReference>
<dbReference type="InterPro" id="IPR000008">
    <property type="entry name" value="C2_dom"/>
</dbReference>
<keyword evidence="1" id="KW-0479">Metal-binding</keyword>
<dbReference type="PROSITE" id="PS50004">
    <property type="entry name" value="C2"/>
    <property type="match status" value="1"/>
</dbReference>
<dbReference type="PANTHER" id="PTHR45911">
    <property type="entry name" value="C2 DOMAIN-CONTAINING PROTEIN"/>
    <property type="match status" value="1"/>
</dbReference>
<evidence type="ECO:0000256" key="1">
    <source>
        <dbReference type="ARBA" id="ARBA00022723"/>
    </source>
</evidence>
<dbReference type="SUPFAM" id="SSF49562">
    <property type="entry name" value="C2 domain (Calcium/lipid-binding domain, CaLB)"/>
    <property type="match status" value="1"/>
</dbReference>
<reference evidence="4" key="1">
    <citation type="submission" date="2015-07" db="EMBL/GenBank/DDBJ databases">
        <title>Transcriptome Assembly of Anthurium amnicola.</title>
        <authorList>
            <person name="Suzuki J."/>
        </authorList>
    </citation>
    <scope>NUCLEOTIDE SEQUENCE</scope>
</reference>
<dbReference type="PANTHER" id="PTHR45911:SF4">
    <property type="entry name" value="MULTIPLE C2 AND TRANSMEMBRANE DOMAIN-CONTAINING PROTEIN"/>
    <property type="match status" value="1"/>
</dbReference>
<dbReference type="Gene3D" id="2.60.40.150">
    <property type="entry name" value="C2 domain"/>
    <property type="match status" value="1"/>
</dbReference>
<dbReference type="GO" id="GO:0005509">
    <property type="term" value="F:calcium ion binding"/>
    <property type="evidence" value="ECO:0007669"/>
    <property type="project" value="TreeGrafter"/>
</dbReference>
<name>A0A1D1YPF1_9ARAE</name>
<keyword evidence="2" id="KW-0106">Calcium</keyword>
<protein>
    <submittedName>
        <fullName evidence="4">Phloem protein 2</fullName>
    </submittedName>
</protein>
<evidence type="ECO:0000256" key="2">
    <source>
        <dbReference type="ARBA" id="ARBA00022837"/>
    </source>
</evidence>
<gene>
    <name evidence="4" type="primary">PP16-2</name>
    <name evidence="4" type="ORF">g.27727</name>
</gene>
<evidence type="ECO:0000259" key="3">
    <source>
        <dbReference type="PROSITE" id="PS50004"/>
    </source>
</evidence>
<dbReference type="InterPro" id="IPR035892">
    <property type="entry name" value="C2_domain_sf"/>
</dbReference>